<dbReference type="STRING" id="39962.Lmor_1641"/>
<dbReference type="Pfam" id="PF12019">
    <property type="entry name" value="GspH"/>
    <property type="match status" value="1"/>
</dbReference>
<gene>
    <name evidence="12" type="ORF">Lmor_1641</name>
    <name evidence="13" type="ORF">NCTC12239_01819</name>
</gene>
<dbReference type="OrthoDB" id="2313614at2"/>
<evidence type="ECO:0000256" key="7">
    <source>
        <dbReference type="ARBA" id="ARBA00022989"/>
    </source>
</evidence>
<evidence type="ECO:0000313" key="12">
    <source>
        <dbReference type="EMBL" id="KTD34244.1"/>
    </source>
</evidence>
<keyword evidence="4" id="KW-0488">Methylation</keyword>
<dbReference type="RefSeq" id="WP_028384537.1">
    <property type="nucleotide sequence ID" value="NZ_CAAAJG010000001.1"/>
</dbReference>
<keyword evidence="8" id="KW-0472">Membrane</keyword>
<dbReference type="SUPFAM" id="SSF54523">
    <property type="entry name" value="Pili subunits"/>
    <property type="match status" value="1"/>
</dbReference>
<evidence type="ECO:0000313" key="15">
    <source>
        <dbReference type="Proteomes" id="UP000254040"/>
    </source>
</evidence>
<accession>A0A378JXW8</accession>
<keyword evidence="3" id="KW-1003">Cell membrane</keyword>
<evidence type="ECO:0000259" key="11">
    <source>
        <dbReference type="Pfam" id="PF12019"/>
    </source>
</evidence>
<dbReference type="Proteomes" id="UP000054985">
    <property type="component" value="Unassembled WGS sequence"/>
</dbReference>
<reference evidence="13 15" key="2">
    <citation type="submission" date="2018-06" db="EMBL/GenBank/DDBJ databases">
        <authorList>
            <consortium name="Pathogen Informatics"/>
            <person name="Doyle S."/>
        </authorList>
    </citation>
    <scope>NUCLEOTIDE SEQUENCE [LARGE SCALE GENOMIC DNA]</scope>
    <source>
        <strain evidence="13 15">NCTC12239</strain>
    </source>
</reference>
<evidence type="ECO:0000256" key="2">
    <source>
        <dbReference type="ARBA" id="ARBA00021549"/>
    </source>
</evidence>
<evidence type="ECO:0000256" key="6">
    <source>
        <dbReference type="ARBA" id="ARBA00022692"/>
    </source>
</evidence>
<evidence type="ECO:0000256" key="10">
    <source>
        <dbReference type="ARBA" id="ARBA00030775"/>
    </source>
</evidence>
<sequence length="162" mass="18634">MKTKGFTSIELVFVLILITGFALISISSSSQLRDNNEKQALIDNIRSIVQYARLQAVSRGHIVYLAPLDPDFNWSKGVVLTRFNKKVAEDEVLHQWQWNYRHWTIKWAGVRSTHKIAFSPDTAHGISNGTFTLTNTRTLEKIKIIVNRLGRVRINDMMMESF</sequence>
<dbReference type="AlphaFoldDB" id="A0A378JXW8"/>
<organism evidence="13 15">
    <name type="scientific">Legionella moravica</name>
    <dbReference type="NCBI Taxonomy" id="39962"/>
    <lineage>
        <taxon>Bacteria</taxon>
        <taxon>Pseudomonadati</taxon>
        <taxon>Pseudomonadota</taxon>
        <taxon>Gammaproteobacteria</taxon>
        <taxon>Legionellales</taxon>
        <taxon>Legionellaceae</taxon>
        <taxon>Legionella</taxon>
    </lineage>
</organism>
<dbReference type="InterPro" id="IPR045584">
    <property type="entry name" value="Pilin-like"/>
</dbReference>
<keyword evidence="7" id="KW-1133">Transmembrane helix</keyword>
<keyword evidence="14" id="KW-1185">Reference proteome</keyword>
<dbReference type="Proteomes" id="UP000254040">
    <property type="component" value="Unassembled WGS sequence"/>
</dbReference>
<evidence type="ECO:0000256" key="5">
    <source>
        <dbReference type="ARBA" id="ARBA00022519"/>
    </source>
</evidence>
<keyword evidence="6" id="KW-0812">Transmembrane</keyword>
<evidence type="ECO:0000256" key="8">
    <source>
        <dbReference type="ARBA" id="ARBA00023136"/>
    </source>
</evidence>
<name>A0A378JXW8_9GAMM</name>
<dbReference type="GO" id="GO:0005886">
    <property type="term" value="C:plasma membrane"/>
    <property type="evidence" value="ECO:0007669"/>
    <property type="project" value="UniProtKB-SubCell"/>
</dbReference>
<evidence type="ECO:0000256" key="4">
    <source>
        <dbReference type="ARBA" id="ARBA00022481"/>
    </source>
</evidence>
<evidence type="ECO:0000256" key="9">
    <source>
        <dbReference type="ARBA" id="ARBA00025772"/>
    </source>
</evidence>
<keyword evidence="5" id="KW-0997">Cell inner membrane</keyword>
<comment type="similarity">
    <text evidence="9">Belongs to the GSP H family.</text>
</comment>
<evidence type="ECO:0000313" key="13">
    <source>
        <dbReference type="EMBL" id="STX62880.1"/>
    </source>
</evidence>
<dbReference type="Gene3D" id="3.55.40.10">
    <property type="entry name" value="minor pseudopilin epsh domain"/>
    <property type="match status" value="1"/>
</dbReference>
<dbReference type="GO" id="GO:0015628">
    <property type="term" value="P:protein secretion by the type II secretion system"/>
    <property type="evidence" value="ECO:0007669"/>
    <property type="project" value="InterPro"/>
</dbReference>
<protein>
    <recommendedName>
        <fullName evidence="2">Type II secretion system protein H</fullName>
    </recommendedName>
    <alternativeName>
        <fullName evidence="10">General secretion pathway protein H</fullName>
    </alternativeName>
</protein>
<reference evidence="12 14" key="1">
    <citation type="submission" date="2015-11" db="EMBL/GenBank/DDBJ databases">
        <title>Genomic analysis of 38 Legionella species identifies large and diverse effector repertoires.</title>
        <authorList>
            <person name="Burstein D."/>
            <person name="Amaro F."/>
            <person name="Zusman T."/>
            <person name="Lifshitz Z."/>
            <person name="Cohen O."/>
            <person name="Gilbert J.A."/>
            <person name="Pupko T."/>
            <person name="Shuman H.A."/>
            <person name="Segal G."/>
        </authorList>
    </citation>
    <scope>NUCLEOTIDE SEQUENCE [LARGE SCALE GENOMIC DNA]</scope>
    <source>
        <strain evidence="12 14">ATCC 43877</strain>
    </source>
</reference>
<evidence type="ECO:0000256" key="3">
    <source>
        <dbReference type="ARBA" id="ARBA00022475"/>
    </source>
</evidence>
<dbReference type="GO" id="GO:0015627">
    <property type="term" value="C:type II protein secretion system complex"/>
    <property type="evidence" value="ECO:0007669"/>
    <property type="project" value="InterPro"/>
</dbReference>
<comment type="subcellular location">
    <subcellularLocation>
        <location evidence="1">Cell inner membrane</location>
        <topology evidence="1">Single-pass membrane protein</topology>
    </subcellularLocation>
</comment>
<dbReference type="EMBL" id="LNYN01000020">
    <property type="protein sequence ID" value="KTD34244.1"/>
    <property type="molecule type" value="Genomic_DNA"/>
</dbReference>
<dbReference type="EMBL" id="UGOG01000001">
    <property type="protein sequence ID" value="STX62880.1"/>
    <property type="molecule type" value="Genomic_DNA"/>
</dbReference>
<evidence type="ECO:0000313" key="14">
    <source>
        <dbReference type="Proteomes" id="UP000054985"/>
    </source>
</evidence>
<proteinExistence type="inferred from homology"/>
<dbReference type="InterPro" id="IPR022346">
    <property type="entry name" value="T2SS_GspH"/>
</dbReference>
<evidence type="ECO:0000256" key="1">
    <source>
        <dbReference type="ARBA" id="ARBA00004377"/>
    </source>
</evidence>
<feature type="domain" description="General secretion pathway GspH" evidence="11">
    <location>
        <begin position="43"/>
        <end position="150"/>
    </location>
</feature>